<dbReference type="EMBL" id="ML143418">
    <property type="protein sequence ID" value="TBU28838.1"/>
    <property type="molecule type" value="Genomic_DNA"/>
</dbReference>
<gene>
    <name evidence="2" type="ORF">BD311DRAFT_310879</name>
</gene>
<accession>A0A4Q9MPE8</accession>
<evidence type="ECO:0000256" key="1">
    <source>
        <dbReference type="SAM" id="MobiDB-lite"/>
    </source>
</evidence>
<protein>
    <submittedName>
        <fullName evidence="2">Uncharacterized protein</fullName>
    </submittedName>
</protein>
<organism evidence="2">
    <name type="scientific">Dichomitus squalens</name>
    <dbReference type="NCBI Taxonomy" id="114155"/>
    <lineage>
        <taxon>Eukaryota</taxon>
        <taxon>Fungi</taxon>
        <taxon>Dikarya</taxon>
        <taxon>Basidiomycota</taxon>
        <taxon>Agaricomycotina</taxon>
        <taxon>Agaricomycetes</taxon>
        <taxon>Polyporales</taxon>
        <taxon>Polyporaceae</taxon>
        <taxon>Dichomitus</taxon>
    </lineage>
</organism>
<feature type="region of interest" description="Disordered" evidence="1">
    <location>
        <begin position="27"/>
        <end position="64"/>
    </location>
</feature>
<sequence>MNCTDTLYDTAEKLQVSLHPLTPTGECPSHARSLSGLLQHPANHPSIPADPTLSNNPNEMHSSLSRSIHSVVKYLSRYPELQPLSGHGSLWLSIRPPEAGWC</sequence>
<evidence type="ECO:0000313" key="2">
    <source>
        <dbReference type="EMBL" id="TBU28838.1"/>
    </source>
</evidence>
<name>A0A4Q9MPE8_9APHY</name>
<proteinExistence type="predicted"/>
<reference evidence="2" key="1">
    <citation type="submission" date="2019-01" db="EMBL/GenBank/DDBJ databases">
        <title>Draft genome sequences of three monokaryotic isolates of the white-rot basidiomycete fungus Dichomitus squalens.</title>
        <authorList>
            <consortium name="DOE Joint Genome Institute"/>
            <person name="Lopez S.C."/>
            <person name="Andreopoulos B."/>
            <person name="Pangilinan J."/>
            <person name="Lipzen A."/>
            <person name="Riley R."/>
            <person name="Ahrendt S."/>
            <person name="Ng V."/>
            <person name="Barry K."/>
            <person name="Daum C."/>
            <person name="Grigoriev I.V."/>
            <person name="Hilden K.S."/>
            <person name="Makela M.R."/>
            <person name="de Vries R.P."/>
        </authorList>
    </citation>
    <scope>NUCLEOTIDE SEQUENCE [LARGE SCALE GENOMIC DNA]</scope>
    <source>
        <strain evidence="2">OM18370.1</strain>
    </source>
</reference>
<dbReference type="AlphaFoldDB" id="A0A4Q9MPE8"/>
<feature type="compositionally biased region" description="Polar residues" evidence="1">
    <location>
        <begin position="52"/>
        <end position="64"/>
    </location>
</feature>
<dbReference type="Proteomes" id="UP000292957">
    <property type="component" value="Unassembled WGS sequence"/>
</dbReference>